<evidence type="ECO:0000259" key="7">
    <source>
        <dbReference type="PROSITE" id="PS51198"/>
    </source>
</evidence>
<sequence>MSSPVSGTKPDPLSNGTEFRESELESERKYLAVLYRHLDGQRETTEQRLREVLGQGIGGTPGAQVERDASYSMYADRLAQLRSVDYGLCFGRLDLTNDDRFYVGRLGLFDPANDYEPLLVDWRAPAAQPFYTATAATSSGVRRRRHVKMRGRQVTGIDDEIFDLASLNDADISTLNGEGALLAALNANRTGTMGDIVATIQAEQDAVIRAHSDGVLVVQGGPGTGKTAVALHRAAFLLYTHRKRLRKQGVLVLGPNATFVRYIADVLPSLGETDVLLSDLGDLLPGLTATGTESPKVAAVKGRAAMVGVLAAAVRDRQELPESMLEVTVDSYPLRLNRQTCVKARDRARSSRQPHNLARANFARAIVRALSDQYARKLGDKFLQRGDMEDVRSELREDPAVQAAINNLWPLLTPERLLTDLFASDRRLQIAAGRFSAQDRALLRRRPGSPWTPADVPLLDEAAELLGQDNREAERQAALAAAREVEYAQGVLEVMTPADHADEEVLQAMDAISAQQLANRYSSKEYETTAEKAAADRQWTFGHVIVDEAQELSSMAWRSLMRRCPSRSMTIVGDISQRSVAAGAGSWAEVLRPYVRDRWRMAELTVNYRTPDEIMSVAADVLAEVSTDATAPRSVRSTGVPPWRLAVSAATLADEVARAVQTELAAIGEGTLAVIVPEAQVGALALALAQALPAAFLAPKGSLARAAVMSATQSKGLEFDAVVLVEPQSIVDESEYGWNDLYVGMTRPTQRLGVLHSTPLPAALAGLSDRSLEPA</sequence>
<dbReference type="Gene3D" id="3.40.50.300">
    <property type="entry name" value="P-loop containing nucleotide triphosphate hydrolases"/>
    <property type="match status" value="3"/>
</dbReference>
<reference evidence="8 9" key="1">
    <citation type="journal article" date="2019" name="Int. J. Syst. Evol. Microbiol.">
        <title>The Global Catalogue of Microorganisms (GCM) 10K type strain sequencing project: providing services to taxonomists for standard genome sequencing and annotation.</title>
        <authorList>
            <consortium name="The Broad Institute Genomics Platform"/>
            <consortium name="The Broad Institute Genome Sequencing Center for Infectious Disease"/>
            <person name="Wu L."/>
            <person name="Ma J."/>
        </authorList>
    </citation>
    <scope>NUCLEOTIDE SEQUENCE [LARGE SCALE GENOMIC DNA]</scope>
    <source>
        <strain evidence="8 9">JCM 14718</strain>
    </source>
</reference>
<proteinExistence type="predicted"/>
<evidence type="ECO:0000256" key="3">
    <source>
        <dbReference type="ARBA" id="ARBA00022806"/>
    </source>
</evidence>
<keyword evidence="1 5" id="KW-0547">Nucleotide-binding</keyword>
<comment type="caution">
    <text evidence="8">The sequence shown here is derived from an EMBL/GenBank/DDBJ whole genome shotgun (WGS) entry which is preliminary data.</text>
</comment>
<dbReference type="InterPro" id="IPR027417">
    <property type="entry name" value="P-loop_NTPase"/>
</dbReference>
<name>A0ABN2HJG2_9ACTN</name>
<evidence type="ECO:0000256" key="1">
    <source>
        <dbReference type="ARBA" id="ARBA00022741"/>
    </source>
</evidence>
<dbReference type="EMBL" id="BAAANY010000015">
    <property type="protein sequence ID" value="GAA1688063.1"/>
    <property type="molecule type" value="Genomic_DNA"/>
</dbReference>
<dbReference type="Proteomes" id="UP001500618">
    <property type="component" value="Unassembled WGS sequence"/>
</dbReference>
<evidence type="ECO:0000313" key="8">
    <source>
        <dbReference type="EMBL" id="GAA1688063.1"/>
    </source>
</evidence>
<evidence type="ECO:0000313" key="9">
    <source>
        <dbReference type="Proteomes" id="UP001500618"/>
    </source>
</evidence>
<accession>A0ABN2HJG2</accession>
<dbReference type="PANTHER" id="PTHR11070">
    <property type="entry name" value="UVRD / RECB / PCRA DNA HELICASE FAMILY MEMBER"/>
    <property type="match status" value="1"/>
</dbReference>
<keyword evidence="3 5" id="KW-0347">Helicase</keyword>
<dbReference type="InterPro" id="IPR014016">
    <property type="entry name" value="UvrD-like_ATP-bd"/>
</dbReference>
<evidence type="ECO:0000256" key="5">
    <source>
        <dbReference type="PROSITE-ProRule" id="PRU00560"/>
    </source>
</evidence>
<evidence type="ECO:0000256" key="2">
    <source>
        <dbReference type="ARBA" id="ARBA00022801"/>
    </source>
</evidence>
<feature type="domain" description="UvrD-like helicase ATP-binding" evidence="7">
    <location>
        <begin position="199"/>
        <end position="611"/>
    </location>
</feature>
<dbReference type="PROSITE" id="PS51198">
    <property type="entry name" value="UVRD_HELICASE_ATP_BIND"/>
    <property type="match status" value="1"/>
</dbReference>
<gene>
    <name evidence="8" type="ORF">GCM10009765_41920</name>
</gene>
<evidence type="ECO:0000256" key="6">
    <source>
        <dbReference type="SAM" id="MobiDB-lite"/>
    </source>
</evidence>
<feature type="binding site" evidence="5">
    <location>
        <begin position="220"/>
        <end position="227"/>
    </location>
    <ligand>
        <name>ATP</name>
        <dbReference type="ChEBI" id="CHEBI:30616"/>
    </ligand>
</feature>
<feature type="region of interest" description="Disordered" evidence="6">
    <location>
        <begin position="1"/>
        <end position="21"/>
    </location>
</feature>
<dbReference type="SUPFAM" id="SSF52540">
    <property type="entry name" value="P-loop containing nucleoside triphosphate hydrolases"/>
    <property type="match status" value="1"/>
</dbReference>
<keyword evidence="9" id="KW-1185">Reference proteome</keyword>
<organism evidence="8 9">
    <name type="scientific">Fodinicola feengrottensis</name>
    <dbReference type="NCBI Taxonomy" id="435914"/>
    <lineage>
        <taxon>Bacteria</taxon>
        <taxon>Bacillati</taxon>
        <taxon>Actinomycetota</taxon>
        <taxon>Actinomycetes</taxon>
        <taxon>Mycobacteriales</taxon>
        <taxon>Fodinicola</taxon>
    </lineage>
</organism>
<protein>
    <submittedName>
        <fullName evidence="8">AAA family ATPase</fullName>
    </submittedName>
</protein>
<keyword evidence="4 5" id="KW-0067">ATP-binding</keyword>
<dbReference type="InterPro" id="IPR000212">
    <property type="entry name" value="DNA_helicase_UvrD/REP"/>
</dbReference>
<keyword evidence="2 5" id="KW-0378">Hydrolase</keyword>
<dbReference type="PANTHER" id="PTHR11070:SF45">
    <property type="entry name" value="DNA 3'-5' HELICASE"/>
    <property type="match status" value="1"/>
</dbReference>
<evidence type="ECO:0000256" key="4">
    <source>
        <dbReference type="ARBA" id="ARBA00022840"/>
    </source>
</evidence>